<dbReference type="Gramene" id="FCD_00006729-RA">
    <property type="protein sequence ID" value="FCD_00006729-RA:cds"/>
    <property type="gene ID" value="FCD_00006729"/>
</dbReference>
<dbReference type="EMBL" id="BTGU01000003">
    <property type="protein sequence ID" value="GMN32580.1"/>
    <property type="molecule type" value="Genomic_DNA"/>
</dbReference>
<dbReference type="AlphaFoldDB" id="A0AA87ZIC7"/>
<evidence type="ECO:0000256" key="1">
    <source>
        <dbReference type="SAM" id="MobiDB-lite"/>
    </source>
</evidence>
<comment type="caution">
    <text evidence="2">The sequence shown here is derived from an EMBL/GenBank/DDBJ whole genome shotgun (WGS) entry which is preliminary data.</text>
</comment>
<dbReference type="Proteomes" id="UP001187192">
    <property type="component" value="Unassembled WGS sequence"/>
</dbReference>
<organism evidence="2 3">
    <name type="scientific">Ficus carica</name>
    <name type="common">Common fig</name>
    <dbReference type="NCBI Taxonomy" id="3494"/>
    <lineage>
        <taxon>Eukaryota</taxon>
        <taxon>Viridiplantae</taxon>
        <taxon>Streptophyta</taxon>
        <taxon>Embryophyta</taxon>
        <taxon>Tracheophyta</taxon>
        <taxon>Spermatophyta</taxon>
        <taxon>Magnoliopsida</taxon>
        <taxon>eudicotyledons</taxon>
        <taxon>Gunneridae</taxon>
        <taxon>Pentapetalae</taxon>
        <taxon>rosids</taxon>
        <taxon>fabids</taxon>
        <taxon>Rosales</taxon>
        <taxon>Moraceae</taxon>
        <taxon>Ficeae</taxon>
        <taxon>Ficus</taxon>
    </lineage>
</organism>
<accession>A0AA87ZIC7</accession>
<name>A0AA87ZIC7_FICCA</name>
<evidence type="ECO:0000313" key="2">
    <source>
        <dbReference type="EMBL" id="GMN32580.1"/>
    </source>
</evidence>
<keyword evidence="3" id="KW-1185">Reference proteome</keyword>
<protein>
    <submittedName>
        <fullName evidence="2">Uncharacterized protein</fullName>
    </submittedName>
</protein>
<sequence length="70" mass="7585">MKRIGGLGGGGSAGDGSGGGGEAFVVDLKRWRWRNFVVDLQEMAIKATNERSFWSVSWVLGIRGMVNWGI</sequence>
<proteinExistence type="predicted"/>
<gene>
    <name evidence="2" type="ORF">TIFTF001_003746</name>
</gene>
<feature type="region of interest" description="Disordered" evidence="1">
    <location>
        <begin position="1"/>
        <end position="20"/>
    </location>
</feature>
<evidence type="ECO:0000313" key="3">
    <source>
        <dbReference type="Proteomes" id="UP001187192"/>
    </source>
</evidence>
<reference evidence="2" key="1">
    <citation type="submission" date="2023-07" db="EMBL/GenBank/DDBJ databases">
        <title>draft genome sequence of fig (Ficus carica).</title>
        <authorList>
            <person name="Takahashi T."/>
            <person name="Nishimura K."/>
        </authorList>
    </citation>
    <scope>NUCLEOTIDE SEQUENCE</scope>
</reference>